<dbReference type="Gene3D" id="1.10.8.10">
    <property type="entry name" value="DNA helicase RuvA subunit, C-terminal domain"/>
    <property type="match status" value="1"/>
</dbReference>
<dbReference type="SMART" id="SM00165">
    <property type="entry name" value="UBA"/>
    <property type="match status" value="2"/>
</dbReference>
<organism evidence="4 5">
    <name type="scientific">Tritrichomonas musculus</name>
    <dbReference type="NCBI Taxonomy" id="1915356"/>
    <lineage>
        <taxon>Eukaryota</taxon>
        <taxon>Metamonada</taxon>
        <taxon>Parabasalia</taxon>
        <taxon>Tritrichomonadida</taxon>
        <taxon>Tritrichomonadidae</taxon>
        <taxon>Tritrichomonas</taxon>
    </lineage>
</organism>
<evidence type="ECO:0000259" key="3">
    <source>
        <dbReference type="PROSITE" id="PS50053"/>
    </source>
</evidence>
<evidence type="ECO:0000259" key="2">
    <source>
        <dbReference type="PROSITE" id="PS50030"/>
    </source>
</evidence>
<dbReference type="Proteomes" id="UP001470230">
    <property type="component" value="Unassembled WGS sequence"/>
</dbReference>
<feature type="region of interest" description="Disordered" evidence="1">
    <location>
        <begin position="206"/>
        <end position="248"/>
    </location>
</feature>
<evidence type="ECO:0000313" key="4">
    <source>
        <dbReference type="EMBL" id="KAK8888601.1"/>
    </source>
</evidence>
<proteinExistence type="predicted"/>
<dbReference type="Pfam" id="PF00627">
    <property type="entry name" value="UBA"/>
    <property type="match status" value="1"/>
</dbReference>
<name>A0ABR2KCK4_9EUKA</name>
<dbReference type="PROSITE" id="PS50030">
    <property type="entry name" value="UBA"/>
    <property type="match status" value="1"/>
</dbReference>
<feature type="region of interest" description="Disordered" evidence="1">
    <location>
        <begin position="72"/>
        <end position="163"/>
    </location>
</feature>
<feature type="domain" description="UBA" evidence="2">
    <location>
        <begin position="162"/>
        <end position="205"/>
    </location>
</feature>
<dbReference type="InterPro" id="IPR009060">
    <property type="entry name" value="UBA-like_sf"/>
</dbReference>
<feature type="compositionally biased region" description="Basic and acidic residues" evidence="1">
    <location>
        <begin position="72"/>
        <end position="81"/>
    </location>
</feature>
<dbReference type="EMBL" id="JAPFFF010000005">
    <property type="protein sequence ID" value="KAK8888601.1"/>
    <property type="molecule type" value="Genomic_DNA"/>
</dbReference>
<feature type="compositionally biased region" description="Low complexity" evidence="1">
    <location>
        <begin position="90"/>
        <end position="133"/>
    </location>
</feature>
<evidence type="ECO:0000313" key="5">
    <source>
        <dbReference type="Proteomes" id="UP001470230"/>
    </source>
</evidence>
<dbReference type="SUPFAM" id="SSF46934">
    <property type="entry name" value="UBA-like"/>
    <property type="match status" value="1"/>
</dbReference>
<feature type="domain" description="Ubiquitin-like" evidence="3">
    <location>
        <begin position="1"/>
        <end position="77"/>
    </location>
</feature>
<dbReference type="InterPro" id="IPR000626">
    <property type="entry name" value="Ubiquitin-like_dom"/>
</dbReference>
<dbReference type="PROSITE" id="PS50053">
    <property type="entry name" value="UBIQUITIN_2"/>
    <property type="match status" value="1"/>
</dbReference>
<keyword evidence="5" id="KW-1185">Reference proteome</keyword>
<gene>
    <name evidence="4" type="ORF">M9Y10_033332</name>
</gene>
<sequence length="448" mass="50216">MLINFVLISGKRLTLDCDPNDTIKDILQRIINSFQLQDYKTVKLIYKGKKLNENDEIKTLNYSPNQLVIVHAQDKKKKEETSSTQPNYATSESPTSTSPPTSPTLTTSSPPSTLNPPSISTSSSIPTQSLQTSALEPDRPPPADNIPQYTTSENSGPPILLPEPEKWASNLQSLVEMGFDEELSKQALIQAYNQPDRAVEILTNGSIDTSHDDDSATTSYETMYPSSSTQNTTESNDITPTHNSNTIIPISNQTQPYIFSYRNNDEDQDAQPTFNLPEPSPHPLPDANFPTAPAYYDTTNSSQDVPRVRNENVRQVLPDYPPSDPTIEPDEDFELIRQTIIRDPLIADYIYDILKRHFSSGDINDVDNPNNIFTRITSNQSIFYHLMGIPLAEPFPIPESFTNDDITSIYRLHHLGGFTWQQIIDAYEESQRSEELASAILLSLSVFN</sequence>
<dbReference type="Gene3D" id="3.10.20.90">
    <property type="entry name" value="Phosphatidylinositol 3-kinase Catalytic Subunit, Chain A, domain 1"/>
    <property type="match status" value="1"/>
</dbReference>
<evidence type="ECO:0008006" key="6">
    <source>
        <dbReference type="Google" id="ProtNLM"/>
    </source>
</evidence>
<dbReference type="PANTHER" id="PTHR10621">
    <property type="entry name" value="UV EXCISION REPAIR PROTEIN RAD23"/>
    <property type="match status" value="1"/>
</dbReference>
<dbReference type="InterPro" id="IPR029071">
    <property type="entry name" value="Ubiquitin-like_domsf"/>
</dbReference>
<feature type="compositionally biased region" description="Polar residues" evidence="1">
    <location>
        <begin position="220"/>
        <end position="248"/>
    </location>
</feature>
<reference evidence="4 5" key="1">
    <citation type="submission" date="2024-04" db="EMBL/GenBank/DDBJ databases">
        <title>Tritrichomonas musculus Genome.</title>
        <authorList>
            <person name="Alves-Ferreira E."/>
            <person name="Grigg M."/>
            <person name="Lorenzi H."/>
            <person name="Galac M."/>
        </authorList>
    </citation>
    <scope>NUCLEOTIDE SEQUENCE [LARGE SCALE GENOMIC DNA]</scope>
    <source>
        <strain evidence="4 5">EAF2021</strain>
    </source>
</reference>
<protein>
    <recommendedName>
        <fullName evidence="6">UBA domain-containing protein</fullName>
    </recommendedName>
</protein>
<feature type="region of interest" description="Disordered" evidence="1">
    <location>
        <begin position="264"/>
        <end position="303"/>
    </location>
</feature>
<accession>A0ABR2KCK4</accession>
<comment type="caution">
    <text evidence="4">The sequence shown here is derived from an EMBL/GenBank/DDBJ whole genome shotgun (WGS) entry which is preliminary data.</text>
</comment>
<evidence type="ECO:0000256" key="1">
    <source>
        <dbReference type="SAM" id="MobiDB-lite"/>
    </source>
</evidence>
<dbReference type="SUPFAM" id="SSF54236">
    <property type="entry name" value="Ubiquitin-like"/>
    <property type="match status" value="1"/>
</dbReference>
<dbReference type="PANTHER" id="PTHR10621:SF0">
    <property type="entry name" value="UV EXCISION REPAIR PROTEIN RAD23"/>
    <property type="match status" value="1"/>
</dbReference>
<dbReference type="InterPro" id="IPR015940">
    <property type="entry name" value="UBA"/>
</dbReference>